<dbReference type="STRING" id="60137.SAMN04488041_1201"/>
<evidence type="ECO:0000313" key="2">
    <source>
        <dbReference type="EMBL" id="SDX76667.1"/>
    </source>
</evidence>
<evidence type="ECO:0000313" key="3">
    <source>
        <dbReference type="Proteomes" id="UP000183076"/>
    </source>
</evidence>
<evidence type="ECO:0000259" key="1">
    <source>
        <dbReference type="SMART" id="SM00849"/>
    </source>
</evidence>
<proteinExistence type="predicted"/>
<dbReference type="SUPFAM" id="SSF56281">
    <property type="entry name" value="Metallo-hydrolase/oxidoreductase"/>
    <property type="match status" value="1"/>
</dbReference>
<dbReference type="InterPro" id="IPR001279">
    <property type="entry name" value="Metallo-B-lactamas"/>
</dbReference>
<sequence length="354" mass="38560">MVCEVASAAVKNVLQYPFAGDAPLIGDGSTVEVNDNLLWARMPVGGGLLSVNIWLFRHDGAWDIIDTGIDSPETVAAWEKIFSSTIQRHAVGRLVLTHGHPDHGGVAGWISKLCDAPVLITSEEEKELVALAKGMSPERDARQAAFFRAAGGSDALIEANMDLQRSYSGLVCTPPETFERIAAGDILTLGGDDWRVVIGSGHSPEHACLYNEKRKLFIAGDQVLPKITPNVSVRARNPEADPMTNWLGSLARIKSEIPDDVLVLPSHGDPYRGLHARIDTLIEGHEQDLKNALAEIREPKRVVDLFTVLFNREVTESIYGLAAGEALANLHCLRTRGQATRDIDAEGVAWWRAI</sequence>
<dbReference type="InterPro" id="IPR050662">
    <property type="entry name" value="Sec-metab_biosynth-thioest"/>
</dbReference>
<dbReference type="Gene3D" id="1.10.10.10">
    <property type="entry name" value="Winged helix-like DNA-binding domain superfamily/Winged helix DNA-binding domain"/>
    <property type="match status" value="1"/>
</dbReference>
<dbReference type="EMBL" id="FNNB01000020">
    <property type="protein sequence ID" value="SDX76667.1"/>
    <property type="molecule type" value="Genomic_DNA"/>
</dbReference>
<dbReference type="GeneID" id="94022437"/>
<dbReference type="PANTHER" id="PTHR23131">
    <property type="entry name" value="ENDORIBONUCLEASE LACTB2"/>
    <property type="match status" value="1"/>
</dbReference>
<protein>
    <submittedName>
        <fullName evidence="2">Glyoxylase, beta-lactamase superfamily II</fullName>
    </submittedName>
</protein>
<dbReference type="InterPro" id="IPR036866">
    <property type="entry name" value="RibonucZ/Hydroxyglut_hydro"/>
</dbReference>
<dbReference type="AlphaFoldDB" id="A0A1H3EDG6"/>
<dbReference type="SMART" id="SM00849">
    <property type="entry name" value="Lactamase_B"/>
    <property type="match status" value="1"/>
</dbReference>
<dbReference type="Proteomes" id="UP000183076">
    <property type="component" value="Unassembled WGS sequence"/>
</dbReference>
<gene>
    <name evidence="2" type="ORF">SAMN04488041_1201</name>
</gene>
<organism evidence="2 3">
    <name type="scientific">Sulfitobacter pontiacus</name>
    <dbReference type="NCBI Taxonomy" id="60137"/>
    <lineage>
        <taxon>Bacteria</taxon>
        <taxon>Pseudomonadati</taxon>
        <taxon>Pseudomonadota</taxon>
        <taxon>Alphaproteobacteria</taxon>
        <taxon>Rhodobacterales</taxon>
        <taxon>Roseobacteraceae</taxon>
        <taxon>Sulfitobacter</taxon>
    </lineage>
</organism>
<dbReference type="PANTHER" id="PTHR23131:SF4">
    <property type="entry name" value="METALLO-BETA-LACTAMASE SUPERFAMILY POTEIN"/>
    <property type="match status" value="1"/>
</dbReference>
<feature type="domain" description="Metallo-beta-lactamase" evidence="1">
    <location>
        <begin position="50"/>
        <end position="267"/>
    </location>
</feature>
<name>A0A1H3EDG6_9RHOB</name>
<dbReference type="InterPro" id="IPR036388">
    <property type="entry name" value="WH-like_DNA-bd_sf"/>
</dbReference>
<dbReference type="Pfam" id="PF00753">
    <property type="entry name" value="Lactamase_B"/>
    <property type="match status" value="1"/>
</dbReference>
<dbReference type="Gene3D" id="3.60.15.10">
    <property type="entry name" value="Ribonuclease Z/Hydroxyacylglutathione hydrolase-like"/>
    <property type="match status" value="1"/>
</dbReference>
<accession>A0A1H3EDG6</accession>
<dbReference type="RefSeq" id="WP_074637876.1">
    <property type="nucleotide sequence ID" value="NZ_CP160850.1"/>
</dbReference>
<reference evidence="3" key="1">
    <citation type="submission" date="2016-10" db="EMBL/GenBank/DDBJ databases">
        <authorList>
            <person name="Varghese N."/>
            <person name="Submissions S."/>
        </authorList>
    </citation>
    <scope>NUCLEOTIDE SEQUENCE [LARGE SCALE GENOMIC DNA]</scope>
    <source>
        <strain evidence="3">DSM 10014</strain>
    </source>
</reference>